<evidence type="ECO:0000313" key="2">
    <source>
        <dbReference type="Proteomes" id="UP001560296"/>
    </source>
</evidence>
<accession>A0ABV3YW13</accession>
<proteinExistence type="predicted"/>
<dbReference type="RefSeq" id="WP_369288209.1">
    <property type="nucleotide sequence ID" value="NZ_JBFTEG010000011.1"/>
</dbReference>
<dbReference type="PROSITE" id="PS51257">
    <property type="entry name" value="PROKAR_LIPOPROTEIN"/>
    <property type="match status" value="1"/>
</dbReference>
<evidence type="ECO:0008006" key="3">
    <source>
        <dbReference type="Google" id="ProtNLM"/>
    </source>
</evidence>
<keyword evidence="2" id="KW-1185">Reference proteome</keyword>
<evidence type="ECO:0000313" key="1">
    <source>
        <dbReference type="EMBL" id="MEX6503249.1"/>
    </source>
</evidence>
<sequence length="156" mass="16466">MTSSRYLSLALLIPLLSACESKVEPVKVEEQVEPAAATVVVDRPVVLSPAPAPASSPRPAVKAAAPSAKPEVAADEVAIAQAPRPQLDLSLPPELIESAGSADSGVAPAPLLPPMFEAEQAQVEPFQLSGRLINNEGEEDYWDSLDGAELQFEFKR</sequence>
<gene>
    <name evidence="1" type="ORF">AB5S05_14375</name>
</gene>
<organism evidence="1 2">
    <name type="scientific">Pseudomonas zhanjiangensis</name>
    <dbReference type="NCBI Taxonomy" id="3239015"/>
    <lineage>
        <taxon>Bacteria</taxon>
        <taxon>Pseudomonadati</taxon>
        <taxon>Pseudomonadota</taxon>
        <taxon>Gammaproteobacteria</taxon>
        <taxon>Pseudomonadales</taxon>
        <taxon>Pseudomonadaceae</taxon>
        <taxon>Pseudomonas</taxon>
    </lineage>
</organism>
<dbReference type="EMBL" id="JBFTEG010000011">
    <property type="protein sequence ID" value="MEX6503249.1"/>
    <property type="molecule type" value="Genomic_DNA"/>
</dbReference>
<reference evidence="1 2" key="1">
    <citation type="submission" date="2024-07" db="EMBL/GenBank/DDBJ databases">
        <authorList>
            <person name="Li M."/>
        </authorList>
    </citation>
    <scope>NUCLEOTIDE SEQUENCE [LARGE SCALE GENOMIC DNA]</scope>
    <source>
        <strain evidence="1 2">25A3E</strain>
    </source>
</reference>
<protein>
    <recommendedName>
        <fullName evidence="3">Translation initiation factor 2</fullName>
    </recommendedName>
</protein>
<dbReference type="Proteomes" id="UP001560296">
    <property type="component" value="Unassembled WGS sequence"/>
</dbReference>
<comment type="caution">
    <text evidence="1">The sequence shown here is derived from an EMBL/GenBank/DDBJ whole genome shotgun (WGS) entry which is preliminary data.</text>
</comment>
<name>A0ABV3YW13_9PSED</name>